<dbReference type="SMART" id="SM00343">
    <property type="entry name" value="ZnF_C2HC"/>
    <property type="match status" value="3"/>
</dbReference>
<feature type="compositionally biased region" description="Low complexity" evidence="2">
    <location>
        <begin position="140"/>
        <end position="156"/>
    </location>
</feature>
<feature type="region of interest" description="Disordered" evidence="2">
    <location>
        <begin position="399"/>
        <end position="599"/>
    </location>
</feature>
<protein>
    <recommendedName>
        <fullName evidence="3">CCHC-type domain-containing protein</fullName>
    </recommendedName>
</protein>
<evidence type="ECO:0000313" key="5">
    <source>
        <dbReference type="Proteomes" id="UP000000542"/>
    </source>
</evidence>
<evidence type="ECO:0000259" key="3">
    <source>
        <dbReference type="PROSITE" id="PS50158"/>
    </source>
</evidence>
<dbReference type="GeneID" id="5649809"/>
<dbReference type="VEuPathDB" id="TriTrypDB:LmjF.11.0600"/>
<feature type="compositionally biased region" description="Polar residues" evidence="2">
    <location>
        <begin position="405"/>
        <end position="426"/>
    </location>
</feature>
<dbReference type="KEGG" id="lma:LMJF_11_0600"/>
<dbReference type="RefSeq" id="XP_001681528.1">
    <property type="nucleotide sequence ID" value="XM_001681476.1"/>
</dbReference>
<dbReference type="EMBL" id="FR796407">
    <property type="protein sequence ID" value="CAJ02672.1"/>
    <property type="molecule type" value="Genomic_DNA"/>
</dbReference>
<keyword evidence="1" id="KW-0862">Zinc</keyword>
<organism evidence="4 5">
    <name type="scientific">Leishmania major</name>
    <dbReference type="NCBI Taxonomy" id="5664"/>
    <lineage>
        <taxon>Eukaryota</taxon>
        <taxon>Discoba</taxon>
        <taxon>Euglenozoa</taxon>
        <taxon>Kinetoplastea</taxon>
        <taxon>Metakinetoplastina</taxon>
        <taxon>Trypanosomatida</taxon>
        <taxon>Trypanosomatidae</taxon>
        <taxon>Leishmaniinae</taxon>
        <taxon>Leishmania</taxon>
    </lineage>
</organism>
<feature type="region of interest" description="Disordered" evidence="2">
    <location>
        <begin position="140"/>
        <end position="217"/>
    </location>
</feature>
<feature type="compositionally biased region" description="Basic and acidic residues" evidence="2">
    <location>
        <begin position="521"/>
        <end position="540"/>
    </location>
</feature>
<feature type="domain" description="CCHC-type" evidence="3">
    <location>
        <begin position="242"/>
        <end position="257"/>
    </location>
</feature>
<dbReference type="GO" id="GO:0008270">
    <property type="term" value="F:zinc ion binding"/>
    <property type="evidence" value="ECO:0007669"/>
    <property type="project" value="UniProtKB-KW"/>
</dbReference>
<feature type="region of interest" description="Disordered" evidence="2">
    <location>
        <begin position="70"/>
        <end position="120"/>
    </location>
</feature>
<dbReference type="InParanoid" id="Q4QH20"/>
<dbReference type="OMA" id="AECCEMK"/>
<sequence>MTDLRGVLPSKVISTPSGFVECSTHNVRRKAECCEMKAVLNADMEVIDYICVCKHPFTCKSASERQSNGLAAASNARRNAPDGERSGTAPLVIDASSTSMTAQSQHHHHGGQPSAAGAADKEAGVSTLFAVSFYDASRSTPGPSASATAAAVSPKPSAKDGEDREDEKGKDTRANAMRISDSDSDTDDGDSLDNSPSFTAGATPATAATAASFPAAPRERSRYYDSLQNASTGGHAPPAKVCWGCGMTGHEKPACPNALCRTCHQKRGPYGSPHRCTPVVTPSPLIVYPTPSEWRAATQKTAAAAGEPNGMAAVRCVACNEYGHFDCSTVVLPSSYALVASSSPGPAAVPHTLVPTCCFCGVRGHTVFDCQQREHVNPDYFERRNQLFADSVRRGSGITAAGAPFSNSGSSSGYGHPSQQQRQQRFYGSPTGGAPLSSSSFTRYGNGRGGGGSGQRRERDWCDNREQRVGGSQYSNSRREGSAYNNDSYGGDRDHQRRRYESPSFSRAGGGPAPSSSLLMHGRDRCQEGGQRHHEERSRDSYGGSHQRYSEGEHGGAGSRGHGQRSHYSQQSQHSHRHGSSRRGGRLGDSGYYSDDNLF</sequence>
<feature type="compositionally biased region" description="Basic residues" evidence="2">
    <location>
        <begin position="574"/>
        <end position="585"/>
    </location>
</feature>
<dbReference type="eggNOG" id="ENOG502S6IB">
    <property type="taxonomic scope" value="Eukaryota"/>
</dbReference>
<dbReference type="VEuPathDB" id="TriTrypDB:LMJLV39_110012700"/>
<proteinExistence type="predicted"/>
<name>Q4QH20_LEIMA</name>
<dbReference type="GO" id="GO:0003676">
    <property type="term" value="F:nucleic acid binding"/>
    <property type="evidence" value="ECO:0007669"/>
    <property type="project" value="InterPro"/>
</dbReference>
<dbReference type="PROSITE" id="PS50158">
    <property type="entry name" value="ZF_CCHC"/>
    <property type="match status" value="1"/>
</dbReference>
<feature type="compositionally biased region" description="Low complexity" evidence="2">
    <location>
        <begin position="502"/>
        <end position="517"/>
    </location>
</feature>
<reference evidence="4 5" key="1">
    <citation type="journal article" date="2005" name="Science">
        <title>The genome of the kinetoplastid parasite, Leishmania major.</title>
        <authorList>
            <person name="Ivens A.C."/>
            <person name="Peacock C.S."/>
            <person name="Worthey E.A."/>
            <person name="Murphy L."/>
            <person name="Aggarwal G."/>
            <person name="Berriman M."/>
            <person name="Sisk E."/>
            <person name="Rajandream M.A."/>
            <person name="Adlem E."/>
            <person name="Aert R."/>
            <person name="Anupama A."/>
            <person name="Apostolou Z."/>
            <person name="Attipoe P."/>
            <person name="Bason N."/>
            <person name="Bauser C."/>
            <person name="Beck A."/>
            <person name="Beverley S.M."/>
            <person name="Bianchettin G."/>
            <person name="Borzym K."/>
            <person name="Bothe G."/>
            <person name="Bruschi C.V."/>
            <person name="Collins M."/>
            <person name="Cadag E."/>
            <person name="Ciarloni L."/>
            <person name="Clayton C."/>
            <person name="Coulson R.M."/>
            <person name="Cronin A."/>
            <person name="Cruz A.K."/>
            <person name="Davies R.M."/>
            <person name="De Gaudenzi J."/>
            <person name="Dobson D.E."/>
            <person name="Duesterhoeft A."/>
            <person name="Fazelina G."/>
            <person name="Fosker N."/>
            <person name="Frasch A.C."/>
            <person name="Fraser A."/>
            <person name="Fuchs M."/>
            <person name="Gabel C."/>
            <person name="Goble A."/>
            <person name="Goffeau A."/>
            <person name="Harris D."/>
            <person name="Hertz-Fowler C."/>
            <person name="Hilbert H."/>
            <person name="Horn D."/>
            <person name="Huang Y."/>
            <person name="Klages S."/>
            <person name="Knights A."/>
            <person name="Kube M."/>
            <person name="Larke N."/>
            <person name="Litvin L."/>
            <person name="Lord A."/>
            <person name="Louie T."/>
            <person name="Marra M."/>
            <person name="Masuy D."/>
            <person name="Matthews K."/>
            <person name="Michaeli S."/>
            <person name="Mottram J.C."/>
            <person name="Muller-Auer S."/>
            <person name="Munden H."/>
            <person name="Nelson S."/>
            <person name="Norbertczak H."/>
            <person name="Oliver K."/>
            <person name="O'neil S."/>
            <person name="Pentony M."/>
            <person name="Pohl T.M."/>
            <person name="Price C."/>
            <person name="Purnelle B."/>
            <person name="Quail M.A."/>
            <person name="Rabbinowitsch E."/>
            <person name="Reinhardt R."/>
            <person name="Rieger M."/>
            <person name="Rinta J."/>
            <person name="Robben J."/>
            <person name="Robertson L."/>
            <person name="Ruiz J.C."/>
            <person name="Rutter S."/>
            <person name="Saunders D."/>
            <person name="Schafer M."/>
            <person name="Schein J."/>
            <person name="Schwartz D.C."/>
            <person name="Seeger K."/>
            <person name="Seyler A."/>
            <person name="Sharp S."/>
            <person name="Shin H."/>
            <person name="Sivam D."/>
            <person name="Squares R."/>
            <person name="Squares S."/>
            <person name="Tosato V."/>
            <person name="Vogt C."/>
            <person name="Volckaert G."/>
            <person name="Wambutt R."/>
            <person name="Warren T."/>
            <person name="Wedler H."/>
            <person name="Woodward J."/>
            <person name="Zhou S."/>
            <person name="Zimmermann W."/>
            <person name="Smith D.F."/>
            <person name="Blackwell J.M."/>
            <person name="Stuart K.D."/>
            <person name="Barrell B."/>
            <person name="Myler P.J."/>
        </authorList>
    </citation>
    <scope>NUCLEOTIDE SEQUENCE [LARGE SCALE GENOMIC DNA]</scope>
    <source>
        <strain evidence="5">MHOM/IL/81/Friedlin</strain>
    </source>
</reference>
<keyword evidence="1" id="KW-0479">Metal-binding</keyword>
<dbReference type="GO" id="GO:0005730">
    <property type="term" value="C:nucleolus"/>
    <property type="evidence" value="ECO:0000266"/>
    <property type="project" value="GeneDB"/>
</dbReference>
<dbReference type="Proteomes" id="UP000000542">
    <property type="component" value="Chromosome 11"/>
</dbReference>
<accession>Q4QH20</accession>
<reference evidence="4 5" key="2">
    <citation type="journal article" date="2011" name="Genome Res.">
        <title>Chromosome and gene copy number variation allow major structural change between species and strains of Leishmania.</title>
        <authorList>
            <person name="Rogers M.B."/>
            <person name="Hilley J.D."/>
            <person name="Dickens N.J."/>
            <person name="Wilkes J."/>
            <person name="Bates P.A."/>
            <person name="Depledge D.P."/>
            <person name="Harris D."/>
            <person name="Her Y."/>
            <person name="Herzyk P."/>
            <person name="Imamura H."/>
            <person name="Otto T.D."/>
            <person name="Sanders M."/>
            <person name="Seeger K."/>
            <person name="Dujardin J.C."/>
            <person name="Berriman M."/>
            <person name="Smith D.F."/>
            <person name="Hertz-Fowler C."/>
            <person name="Mottram J.C."/>
        </authorList>
    </citation>
    <scope>NUCLEOTIDE SEQUENCE [LARGE SCALE GENOMIC DNA]</scope>
    <source>
        <strain evidence="5">MHOM/IL/81/Friedlin</strain>
    </source>
</reference>
<evidence type="ECO:0000313" key="4">
    <source>
        <dbReference type="EMBL" id="CAJ02672.1"/>
    </source>
</evidence>
<dbReference type="VEuPathDB" id="TriTrypDB:LMJSD75_110013300"/>
<dbReference type="Gene3D" id="4.10.60.10">
    <property type="entry name" value="Zinc finger, CCHC-type"/>
    <property type="match status" value="1"/>
</dbReference>
<dbReference type="HOGENOM" id="CLU_455959_0_0_1"/>
<dbReference type="InterPro" id="IPR001878">
    <property type="entry name" value="Znf_CCHC"/>
</dbReference>
<feature type="compositionally biased region" description="Basic and acidic residues" evidence="2">
    <location>
        <begin position="455"/>
        <end position="468"/>
    </location>
</feature>
<feature type="compositionally biased region" description="Low complexity" evidence="2">
    <location>
        <begin position="589"/>
        <end position="599"/>
    </location>
</feature>
<keyword evidence="5" id="KW-1185">Reference proteome</keyword>
<keyword evidence="1" id="KW-0863">Zinc-finger</keyword>
<evidence type="ECO:0000256" key="1">
    <source>
        <dbReference type="PROSITE-ProRule" id="PRU00047"/>
    </source>
</evidence>
<dbReference type="VEuPathDB" id="TriTrypDB:LMJFC_110012700"/>
<feature type="compositionally biased region" description="Acidic residues" evidence="2">
    <location>
        <begin position="182"/>
        <end position="191"/>
    </location>
</feature>
<gene>
    <name evidence="4" type="ORF">LMJF_11_0600</name>
</gene>
<feature type="compositionally biased region" description="Low complexity" evidence="2">
    <location>
        <begin position="192"/>
        <end position="216"/>
    </location>
</feature>
<feature type="compositionally biased region" description="Basic and acidic residues" evidence="2">
    <location>
        <begin position="157"/>
        <end position="173"/>
    </location>
</feature>
<dbReference type="AlphaFoldDB" id="Q4QH20"/>
<evidence type="ECO:0000256" key="2">
    <source>
        <dbReference type="SAM" id="MobiDB-lite"/>
    </source>
</evidence>
<feature type="compositionally biased region" description="Basic and acidic residues" evidence="2">
    <location>
        <begin position="490"/>
        <end position="501"/>
    </location>
</feature>